<sequence>MLKIVCMFAVLAVALADVQRVPPSAVPVRHPRALTEPLSAHASETPVNKEAQVQDASGDMDKAETFGFGYHKHIYAAPHYYGGYYGEYHGGYGGYHGGYYPYYGNHYGYPYYY</sequence>
<keyword evidence="2" id="KW-0732">Signal</keyword>
<keyword evidence="4" id="KW-1185">Reference proteome</keyword>
<accession>A0A903UWD1</accession>
<organism evidence="3 4">
    <name type="scientific">Aedes aegypti</name>
    <name type="common">Yellowfever mosquito</name>
    <name type="synonym">Culex aegypti</name>
    <dbReference type="NCBI Taxonomy" id="7159"/>
    <lineage>
        <taxon>Eukaryota</taxon>
        <taxon>Metazoa</taxon>
        <taxon>Ecdysozoa</taxon>
        <taxon>Arthropoda</taxon>
        <taxon>Hexapoda</taxon>
        <taxon>Insecta</taxon>
        <taxon>Pterygota</taxon>
        <taxon>Neoptera</taxon>
        <taxon>Endopterygota</taxon>
        <taxon>Diptera</taxon>
        <taxon>Nematocera</taxon>
        <taxon>Culicoidea</taxon>
        <taxon>Culicidae</taxon>
        <taxon>Culicinae</taxon>
        <taxon>Aedini</taxon>
        <taxon>Aedes</taxon>
        <taxon>Stegomyia</taxon>
    </lineage>
</organism>
<reference evidence="3 4" key="1">
    <citation type="submission" date="2017-06" db="EMBL/GenBank/DDBJ databases">
        <title>Aedes aegypti genome working group (AGWG) sequencing and assembly.</title>
        <authorList>
            <consortium name="Aedes aegypti Genome Working Group (AGWG)"/>
            <person name="Matthews B.J."/>
        </authorList>
    </citation>
    <scope>NUCLEOTIDE SEQUENCE [LARGE SCALE GENOMIC DNA]</scope>
    <source>
        <strain evidence="3 4">LVP_AGWG</strain>
    </source>
</reference>
<evidence type="ECO:0000256" key="1">
    <source>
        <dbReference type="SAM" id="MobiDB-lite"/>
    </source>
</evidence>
<evidence type="ECO:0000313" key="3">
    <source>
        <dbReference type="EnsemblMetazoa" id="AAEL013444-PB"/>
    </source>
</evidence>
<protein>
    <submittedName>
        <fullName evidence="3">Uncharacterized protein</fullName>
    </submittedName>
</protein>
<dbReference type="AlphaFoldDB" id="A0A903UWD1"/>
<feature type="chain" id="PRO_5038008080" evidence="2">
    <location>
        <begin position="17"/>
        <end position="113"/>
    </location>
</feature>
<feature type="region of interest" description="Disordered" evidence="1">
    <location>
        <begin position="37"/>
        <end position="56"/>
    </location>
</feature>
<dbReference type="Proteomes" id="UP000008820">
    <property type="component" value="Chromosome 2"/>
</dbReference>
<proteinExistence type="predicted"/>
<dbReference type="EnsemblMetazoa" id="AAEL013444-RB">
    <property type="protein sequence ID" value="AAEL013444-PB"/>
    <property type="gene ID" value="AAEL013444"/>
</dbReference>
<name>A0A903UWD1_AEDAE</name>
<gene>
    <name evidence="3" type="primary">5577961</name>
</gene>
<evidence type="ECO:0000313" key="4">
    <source>
        <dbReference type="Proteomes" id="UP000008820"/>
    </source>
</evidence>
<reference evidence="3" key="2">
    <citation type="submission" date="2022-10" db="UniProtKB">
        <authorList>
            <consortium name="EnsemblMetazoa"/>
        </authorList>
    </citation>
    <scope>IDENTIFICATION</scope>
    <source>
        <strain evidence="3">LVP_AGWG</strain>
    </source>
</reference>
<dbReference type="OrthoDB" id="7744681at2759"/>
<evidence type="ECO:0000256" key="2">
    <source>
        <dbReference type="SAM" id="SignalP"/>
    </source>
</evidence>
<feature type="signal peptide" evidence="2">
    <location>
        <begin position="1"/>
        <end position="16"/>
    </location>
</feature>